<dbReference type="Proteomes" id="UP000183287">
    <property type="component" value="Unassembled WGS sequence"/>
</dbReference>
<feature type="region of interest" description="Disordered" evidence="1">
    <location>
        <begin position="30"/>
        <end position="73"/>
    </location>
</feature>
<evidence type="ECO:0000313" key="3">
    <source>
        <dbReference type="Proteomes" id="UP000183287"/>
    </source>
</evidence>
<gene>
    <name evidence="2" type="ORF">SAMN05421863_103326</name>
</gene>
<organism evidence="2 3">
    <name type="scientific">Nitrosomonas communis</name>
    <dbReference type="NCBI Taxonomy" id="44574"/>
    <lineage>
        <taxon>Bacteria</taxon>
        <taxon>Pseudomonadati</taxon>
        <taxon>Pseudomonadota</taxon>
        <taxon>Betaproteobacteria</taxon>
        <taxon>Nitrosomonadales</taxon>
        <taxon>Nitrosomonadaceae</taxon>
        <taxon>Nitrosomonas</taxon>
    </lineage>
</organism>
<keyword evidence="3" id="KW-1185">Reference proteome</keyword>
<dbReference type="AlphaFoldDB" id="A0A1I4RJU2"/>
<proteinExistence type="predicted"/>
<reference evidence="3" key="1">
    <citation type="submission" date="2016-10" db="EMBL/GenBank/DDBJ databases">
        <authorList>
            <person name="Varghese N."/>
            <person name="Submissions S."/>
        </authorList>
    </citation>
    <scope>NUCLEOTIDE SEQUENCE [LARGE SCALE GENOMIC DNA]</scope>
    <source>
        <strain evidence="3">Nm44</strain>
    </source>
</reference>
<protein>
    <submittedName>
        <fullName evidence="2">Uncharacterized protein</fullName>
    </submittedName>
</protein>
<dbReference type="EMBL" id="FOUB01000033">
    <property type="protein sequence ID" value="SFM52336.1"/>
    <property type="molecule type" value="Genomic_DNA"/>
</dbReference>
<accession>A0A1I4RJU2</accession>
<sequence>MEVFTQYKLYASLHHSLKDLLRILRGTSRSCEQRAGQNRGGDAAQDGVGERPEAGCHAGAGRPGPPAGISGGG</sequence>
<evidence type="ECO:0000313" key="2">
    <source>
        <dbReference type="EMBL" id="SFM52336.1"/>
    </source>
</evidence>
<evidence type="ECO:0000256" key="1">
    <source>
        <dbReference type="SAM" id="MobiDB-lite"/>
    </source>
</evidence>
<name>A0A1I4RJU2_9PROT</name>